<dbReference type="STRING" id="587909.SAMN05421810_104152"/>
<dbReference type="RefSeq" id="WP_092530544.1">
    <property type="nucleotide sequence ID" value="NZ_FOWW01000004.1"/>
</dbReference>
<dbReference type="Pfam" id="PF19741">
    <property type="entry name" value="DUF6230"/>
    <property type="match status" value="1"/>
</dbReference>
<evidence type="ECO:0000313" key="4">
    <source>
        <dbReference type="Proteomes" id="UP000198727"/>
    </source>
</evidence>
<keyword evidence="2" id="KW-0472">Membrane</keyword>
<protein>
    <recommendedName>
        <fullName evidence="5">Cholesterol esterase</fullName>
    </recommendedName>
</protein>
<name>A0A1I5UXL4_9PSEU</name>
<feature type="transmembrane region" description="Helical" evidence="2">
    <location>
        <begin position="29"/>
        <end position="49"/>
    </location>
</feature>
<dbReference type="InterPro" id="IPR046198">
    <property type="entry name" value="DUF6230"/>
</dbReference>
<organism evidence="3 4">
    <name type="scientific">Amycolatopsis arida</name>
    <dbReference type="NCBI Taxonomy" id="587909"/>
    <lineage>
        <taxon>Bacteria</taxon>
        <taxon>Bacillati</taxon>
        <taxon>Actinomycetota</taxon>
        <taxon>Actinomycetes</taxon>
        <taxon>Pseudonocardiales</taxon>
        <taxon>Pseudonocardiaceae</taxon>
        <taxon>Amycolatopsis</taxon>
    </lineage>
</organism>
<evidence type="ECO:0000256" key="2">
    <source>
        <dbReference type="SAM" id="Phobius"/>
    </source>
</evidence>
<sequence length="211" mass="21806">MHTDSGTEPPEPNTPADFPVPPPPGRTRWGRFCALAIANLIAAAGLLVLTATSALPVSVALSGIPVKVSAARLEGSGFLQVPQLDLTGSAGQPIALTTLISARITSLCQSTAVPTPIGPVTLRITSGEGAPVEVQDLVLNLTDLLGNTTFSGIGLGALRPDSEHPDGADYAQRADSLVIDDLRLTTRQLVAGTLQVPGLRFDVSLRGPECF</sequence>
<dbReference type="EMBL" id="FOWW01000004">
    <property type="protein sequence ID" value="SFP99960.1"/>
    <property type="molecule type" value="Genomic_DNA"/>
</dbReference>
<gene>
    <name evidence="3" type="ORF">SAMN05421810_104152</name>
</gene>
<feature type="compositionally biased region" description="Pro residues" evidence="1">
    <location>
        <begin position="9"/>
        <end position="23"/>
    </location>
</feature>
<reference evidence="4" key="1">
    <citation type="submission" date="2016-10" db="EMBL/GenBank/DDBJ databases">
        <authorList>
            <person name="Varghese N."/>
            <person name="Submissions S."/>
        </authorList>
    </citation>
    <scope>NUCLEOTIDE SEQUENCE [LARGE SCALE GENOMIC DNA]</scope>
    <source>
        <strain evidence="4">CGMCC 4.5579</strain>
    </source>
</reference>
<accession>A0A1I5UXL4</accession>
<proteinExistence type="predicted"/>
<evidence type="ECO:0000313" key="3">
    <source>
        <dbReference type="EMBL" id="SFP99960.1"/>
    </source>
</evidence>
<feature type="region of interest" description="Disordered" evidence="1">
    <location>
        <begin position="1"/>
        <end position="23"/>
    </location>
</feature>
<evidence type="ECO:0000256" key="1">
    <source>
        <dbReference type="SAM" id="MobiDB-lite"/>
    </source>
</evidence>
<keyword evidence="2" id="KW-0812">Transmembrane</keyword>
<keyword evidence="4" id="KW-1185">Reference proteome</keyword>
<dbReference type="Proteomes" id="UP000198727">
    <property type="component" value="Unassembled WGS sequence"/>
</dbReference>
<dbReference type="AlphaFoldDB" id="A0A1I5UXL4"/>
<dbReference type="OrthoDB" id="4238587at2"/>
<evidence type="ECO:0008006" key="5">
    <source>
        <dbReference type="Google" id="ProtNLM"/>
    </source>
</evidence>
<keyword evidence="2" id="KW-1133">Transmembrane helix</keyword>